<organism evidence="2">
    <name type="scientific">Arundo donax</name>
    <name type="common">Giant reed</name>
    <name type="synonym">Donax arundinaceus</name>
    <dbReference type="NCBI Taxonomy" id="35708"/>
    <lineage>
        <taxon>Eukaryota</taxon>
        <taxon>Viridiplantae</taxon>
        <taxon>Streptophyta</taxon>
        <taxon>Embryophyta</taxon>
        <taxon>Tracheophyta</taxon>
        <taxon>Spermatophyta</taxon>
        <taxon>Magnoliopsida</taxon>
        <taxon>Liliopsida</taxon>
        <taxon>Poales</taxon>
        <taxon>Poaceae</taxon>
        <taxon>PACMAD clade</taxon>
        <taxon>Arundinoideae</taxon>
        <taxon>Arundineae</taxon>
        <taxon>Arundo</taxon>
    </lineage>
</organism>
<reference evidence="2" key="2">
    <citation type="journal article" date="2015" name="Data Brief">
        <title>Shoot transcriptome of the giant reed, Arundo donax.</title>
        <authorList>
            <person name="Barrero R.A."/>
            <person name="Guerrero F.D."/>
            <person name="Moolhuijzen P."/>
            <person name="Goolsby J.A."/>
            <person name="Tidwell J."/>
            <person name="Bellgard S.E."/>
            <person name="Bellgard M.I."/>
        </authorList>
    </citation>
    <scope>NUCLEOTIDE SEQUENCE</scope>
    <source>
        <tissue evidence="2">Shoot tissue taken approximately 20 cm above the soil surface</tissue>
    </source>
</reference>
<name>A0A0A8YVI9_ARUDO</name>
<sequence>MDNSSRAEREYPWHKVARSGQFEIINFERDRPGNDDELVPELTNNGGSGIARRPAFSISTCRMLIGTFGSCFNSLQSRTTSVSSRGNKFSPSNPTHSVHIGMSSISSTLSDCSP</sequence>
<evidence type="ECO:0000313" key="2">
    <source>
        <dbReference type="EMBL" id="JAD31129.1"/>
    </source>
</evidence>
<evidence type="ECO:0000256" key="1">
    <source>
        <dbReference type="SAM" id="MobiDB-lite"/>
    </source>
</evidence>
<dbReference type="EMBL" id="GBRH01266766">
    <property type="protein sequence ID" value="JAD31129.1"/>
    <property type="molecule type" value="Transcribed_RNA"/>
</dbReference>
<dbReference type="AlphaFoldDB" id="A0A0A8YVI9"/>
<reference evidence="2" key="1">
    <citation type="submission" date="2014-09" db="EMBL/GenBank/DDBJ databases">
        <authorList>
            <person name="Magalhaes I.L.F."/>
            <person name="Oliveira U."/>
            <person name="Santos F.R."/>
            <person name="Vidigal T.H.D.A."/>
            <person name="Brescovit A.D."/>
            <person name="Santos A.J."/>
        </authorList>
    </citation>
    <scope>NUCLEOTIDE SEQUENCE</scope>
    <source>
        <tissue evidence="2">Shoot tissue taken approximately 20 cm above the soil surface</tissue>
    </source>
</reference>
<feature type="region of interest" description="Disordered" evidence="1">
    <location>
        <begin position="81"/>
        <end position="114"/>
    </location>
</feature>
<accession>A0A0A8YVI9</accession>
<proteinExistence type="predicted"/>
<feature type="compositionally biased region" description="Polar residues" evidence="1">
    <location>
        <begin position="103"/>
        <end position="114"/>
    </location>
</feature>
<feature type="compositionally biased region" description="Polar residues" evidence="1">
    <location>
        <begin position="81"/>
        <end position="96"/>
    </location>
</feature>
<protein>
    <submittedName>
        <fullName evidence="2">Uncharacterized protein</fullName>
    </submittedName>
</protein>